<evidence type="ECO:0000256" key="2">
    <source>
        <dbReference type="ARBA" id="ARBA00022448"/>
    </source>
</evidence>
<comment type="function">
    <text evidence="5">Most probably involved, with PEB1, in a binding-protein-dependent transport system for an amino acid. Probably responsible for energy coupling to the transport system.</text>
</comment>
<comment type="caution">
    <text evidence="8">The sequence shown here is derived from an EMBL/GenBank/DDBJ whole genome shotgun (WGS) entry which is preliminary data.</text>
</comment>
<dbReference type="InterPro" id="IPR030679">
    <property type="entry name" value="ABC_ATPase_HisP-typ"/>
</dbReference>
<dbReference type="InterPro" id="IPR027417">
    <property type="entry name" value="P-loop_NTPase"/>
</dbReference>
<reference evidence="8 9" key="1">
    <citation type="journal article" date="2011" name="Vet. Res.">
        <title>Genome sequence of Helicobacter suis supports its role in gastric pathology.</title>
        <authorList>
            <person name="Vermoote M."/>
            <person name="Vandekerckhove T.T."/>
            <person name="Flahou B."/>
            <person name="Pasmans F."/>
            <person name="Smet A."/>
            <person name="De Groote D."/>
            <person name="Van Criekinge W."/>
            <person name="Ducatelle R."/>
            <person name="Haesebrouck F."/>
        </authorList>
    </citation>
    <scope>NUCLEOTIDE SEQUENCE [LARGE SCALE GENOMIC DNA]</scope>
    <source>
        <strain evidence="8 9">HS5</strain>
    </source>
</reference>
<dbReference type="Proteomes" id="UP000054093">
    <property type="component" value="Unassembled WGS sequence"/>
</dbReference>
<dbReference type="GO" id="GO:0016887">
    <property type="term" value="F:ATP hydrolysis activity"/>
    <property type="evidence" value="ECO:0007669"/>
    <property type="project" value="InterPro"/>
</dbReference>
<name>E7G4P8_9HELI</name>
<gene>
    <name evidence="8" type="primary">glnQ</name>
    <name evidence="8" type="ORF">HSUHS5_0963</name>
</gene>
<proteinExistence type="inferred from homology"/>
<dbReference type="GO" id="GO:0015424">
    <property type="term" value="F:ABC-type amino acid transporter activity"/>
    <property type="evidence" value="ECO:0007669"/>
    <property type="project" value="InterPro"/>
</dbReference>
<dbReference type="EMBL" id="ADHO01000180">
    <property type="protein sequence ID" value="EFX41643.1"/>
    <property type="molecule type" value="Genomic_DNA"/>
</dbReference>
<evidence type="ECO:0000256" key="6">
    <source>
        <dbReference type="ARBA" id="ARBA00071748"/>
    </source>
</evidence>
<dbReference type="PROSITE" id="PS50893">
    <property type="entry name" value="ABC_TRANSPORTER_2"/>
    <property type="match status" value="1"/>
</dbReference>
<keyword evidence="3" id="KW-0547">Nucleotide-binding</keyword>
<sequence length="276" mass="31037">MDFCGVLYALLPALLFKQVAREKNTTGANMPILETKQLKKAYAEHVVLNGIDFRLQKGEAVVILGPSGCGKSTFLRCLNGLEPIQGGSIFFKGLEISTPKTNWNQIRQHIGMVFQSYELFPHLSVLQNILLGPLKVQKRAKEKVEEKAITLLKRVGLEHKKQAYPRELSGGQKQRVAIVRALCMEPEVMLFDEVTASLDPEMVKEVLDVILELASEGMSMIIVTHEMKFARKVAERIVFFDQGQVVEQAPPQEFFTSPKSERAQKFLEIFNFLGAC</sequence>
<dbReference type="InterPro" id="IPR003439">
    <property type="entry name" value="ABC_transporter-like_ATP-bd"/>
</dbReference>
<organism evidence="8 9">
    <name type="scientific">Helicobacter suis HS5</name>
    <dbReference type="NCBI Taxonomy" id="710394"/>
    <lineage>
        <taxon>Bacteria</taxon>
        <taxon>Pseudomonadati</taxon>
        <taxon>Campylobacterota</taxon>
        <taxon>Epsilonproteobacteria</taxon>
        <taxon>Campylobacterales</taxon>
        <taxon>Helicobacteraceae</taxon>
        <taxon>Helicobacter</taxon>
    </lineage>
</organism>
<dbReference type="InterPro" id="IPR003593">
    <property type="entry name" value="AAA+_ATPase"/>
</dbReference>
<dbReference type="GO" id="GO:0005524">
    <property type="term" value="F:ATP binding"/>
    <property type="evidence" value="ECO:0007669"/>
    <property type="project" value="UniProtKB-KW"/>
</dbReference>
<dbReference type="PROSITE" id="PS00211">
    <property type="entry name" value="ABC_TRANSPORTER_1"/>
    <property type="match status" value="1"/>
</dbReference>
<evidence type="ECO:0000256" key="4">
    <source>
        <dbReference type="ARBA" id="ARBA00022840"/>
    </source>
</evidence>
<evidence type="ECO:0000256" key="1">
    <source>
        <dbReference type="ARBA" id="ARBA00005417"/>
    </source>
</evidence>
<comment type="similarity">
    <text evidence="1">Belongs to the ABC transporter superfamily.</text>
</comment>
<evidence type="ECO:0000259" key="7">
    <source>
        <dbReference type="PROSITE" id="PS50893"/>
    </source>
</evidence>
<dbReference type="PANTHER" id="PTHR43166:SF4">
    <property type="entry name" value="PHOSPHONATES IMPORT ATP-BINDING PROTEIN PHNC"/>
    <property type="match status" value="1"/>
</dbReference>
<keyword evidence="4 8" id="KW-0067">ATP-binding</keyword>
<dbReference type="InterPro" id="IPR017871">
    <property type="entry name" value="ABC_transporter-like_CS"/>
</dbReference>
<dbReference type="PIRSF" id="PIRSF039085">
    <property type="entry name" value="ABC_ATPase_HisP"/>
    <property type="match status" value="1"/>
</dbReference>
<dbReference type="AlphaFoldDB" id="E7G4P8"/>
<evidence type="ECO:0000256" key="3">
    <source>
        <dbReference type="ARBA" id="ARBA00022741"/>
    </source>
</evidence>
<dbReference type="Pfam" id="PF00005">
    <property type="entry name" value="ABC_tran"/>
    <property type="match status" value="1"/>
</dbReference>
<keyword evidence="2" id="KW-0813">Transport</keyword>
<evidence type="ECO:0000313" key="8">
    <source>
        <dbReference type="EMBL" id="EFX41643.1"/>
    </source>
</evidence>
<dbReference type="InterPro" id="IPR050086">
    <property type="entry name" value="MetN_ABC_transporter-like"/>
</dbReference>
<accession>E7G4P8</accession>
<protein>
    <recommendedName>
        <fullName evidence="6">Probable ABC transporter ATP-binding protein PEB1C</fullName>
    </recommendedName>
</protein>
<feature type="domain" description="ABC transporter" evidence="7">
    <location>
        <begin position="33"/>
        <end position="267"/>
    </location>
</feature>
<evidence type="ECO:0000313" key="9">
    <source>
        <dbReference type="Proteomes" id="UP000054093"/>
    </source>
</evidence>
<evidence type="ECO:0000256" key="5">
    <source>
        <dbReference type="ARBA" id="ARBA00053419"/>
    </source>
</evidence>
<dbReference type="FunFam" id="3.40.50.300:FF:000020">
    <property type="entry name" value="Amino acid ABC transporter ATP-binding component"/>
    <property type="match status" value="1"/>
</dbReference>
<dbReference type="SUPFAM" id="SSF52540">
    <property type="entry name" value="P-loop containing nucleoside triphosphate hydrolases"/>
    <property type="match status" value="1"/>
</dbReference>
<dbReference type="SMART" id="SM00382">
    <property type="entry name" value="AAA"/>
    <property type="match status" value="1"/>
</dbReference>
<dbReference type="Gene3D" id="3.40.50.300">
    <property type="entry name" value="P-loop containing nucleotide triphosphate hydrolases"/>
    <property type="match status" value="1"/>
</dbReference>
<dbReference type="PANTHER" id="PTHR43166">
    <property type="entry name" value="AMINO ACID IMPORT ATP-BINDING PROTEIN"/>
    <property type="match status" value="1"/>
</dbReference>
<dbReference type="CDD" id="cd03262">
    <property type="entry name" value="ABC_HisP_GlnQ"/>
    <property type="match status" value="1"/>
</dbReference>